<sequence length="161" mass="18399">MPSFDVVSEADLVEVNNAIDQANKEIKNRFDFKGSDSRIEHKEREMQIYAEDDFKLQQVQDILISKLAKRGVDLRFLVYGTKEKISGDKIKQNAKISQGIEKEAAKKIIKQIKDTKLKVQASINGDSIRVTGPKRDTLQEVIAFLKKEVKDIALNFTNFRD</sequence>
<keyword evidence="1 3" id="KW-0547">Nucleotide-binding</keyword>
<accession>A0A077DC17</accession>
<dbReference type="EMBL" id="CP009238">
    <property type="protein sequence ID" value="AIL32400.1"/>
    <property type="molecule type" value="Genomic_DNA"/>
</dbReference>
<proteinExistence type="inferred from homology"/>
<protein>
    <recommendedName>
        <fullName evidence="3">Nucleotide-binding protein IX83_02900</fullName>
    </recommendedName>
</protein>
<dbReference type="HOGENOM" id="CLU_099839_1_0_4"/>
<dbReference type="eggNOG" id="COG1666">
    <property type="taxonomic scope" value="Bacteria"/>
</dbReference>
<dbReference type="CDD" id="cd11740">
    <property type="entry name" value="YajQ_like"/>
    <property type="match status" value="1"/>
</dbReference>
<dbReference type="GO" id="GO:0000166">
    <property type="term" value="F:nucleotide binding"/>
    <property type="evidence" value="ECO:0007669"/>
    <property type="project" value="UniProtKB-UniRule"/>
</dbReference>
<dbReference type="InterPro" id="IPR035571">
    <property type="entry name" value="UPF0234-like_C"/>
</dbReference>
<dbReference type="RefSeq" id="WP_038498959.1">
    <property type="nucleotide sequence ID" value="NZ_AFWK01000027.1"/>
</dbReference>
<reference evidence="4 5" key="1">
    <citation type="journal article" date="2014" name="BMC Genomics">
        <title>A genomic perspective on a new bacterial genus and species from the Alcaligenaceae family, Basilea psittacipulmonis.</title>
        <authorList>
            <person name="Whiteson K.L."/>
            <person name="Hernandez D."/>
            <person name="Lazarevic V."/>
            <person name="Gaia N."/>
            <person name="Farinelli L."/>
            <person name="Francois P."/>
            <person name="Pilo P."/>
            <person name="Frey J."/>
            <person name="Schrenzel J."/>
        </authorList>
    </citation>
    <scope>NUCLEOTIDE SEQUENCE [LARGE SCALE GENOMIC DNA]</scope>
    <source>
        <strain evidence="4 5">DSM 24701</strain>
    </source>
</reference>
<keyword evidence="5" id="KW-1185">Reference proteome</keyword>
<dbReference type="Proteomes" id="UP000028945">
    <property type="component" value="Chromosome"/>
</dbReference>
<dbReference type="PANTHER" id="PTHR30476:SF0">
    <property type="entry name" value="UPF0234 PROTEIN YAJQ"/>
    <property type="match status" value="1"/>
</dbReference>
<dbReference type="InterPro" id="IPR036183">
    <property type="entry name" value="YajQ-like_sf"/>
</dbReference>
<evidence type="ECO:0000256" key="2">
    <source>
        <dbReference type="ARBA" id="ARBA00093450"/>
    </source>
</evidence>
<dbReference type="OrthoDB" id="9801447at2"/>
<dbReference type="Gene3D" id="3.30.70.860">
    <property type="match status" value="1"/>
</dbReference>
<dbReference type="SUPFAM" id="SSF89963">
    <property type="entry name" value="YajQ-like"/>
    <property type="match status" value="2"/>
</dbReference>
<dbReference type="Gene3D" id="3.30.70.990">
    <property type="entry name" value="YajQ-like, domain 2"/>
    <property type="match status" value="1"/>
</dbReference>
<comment type="similarity">
    <text evidence="2 3">Belongs to the YajQ family.</text>
</comment>
<gene>
    <name evidence="4" type="ORF">IX83_02900</name>
</gene>
<dbReference type="AlphaFoldDB" id="A0A077DC17"/>
<evidence type="ECO:0000313" key="5">
    <source>
        <dbReference type="Proteomes" id="UP000028945"/>
    </source>
</evidence>
<dbReference type="InterPro" id="IPR035570">
    <property type="entry name" value="UPF0234_N"/>
</dbReference>
<evidence type="ECO:0000256" key="1">
    <source>
        <dbReference type="ARBA" id="ARBA00022741"/>
    </source>
</evidence>
<evidence type="ECO:0000313" key="4">
    <source>
        <dbReference type="EMBL" id="AIL32400.1"/>
    </source>
</evidence>
<dbReference type="InterPro" id="IPR007551">
    <property type="entry name" value="YajQ/Smlt4090-like"/>
</dbReference>
<dbReference type="Pfam" id="PF04461">
    <property type="entry name" value="YajQ"/>
    <property type="match status" value="1"/>
</dbReference>
<dbReference type="KEGG" id="bpsi:IX83_02900"/>
<dbReference type="NCBIfam" id="NF003819">
    <property type="entry name" value="PRK05412.1"/>
    <property type="match status" value="1"/>
</dbReference>
<comment type="function">
    <text evidence="3">Nucleotide-binding protein.</text>
</comment>
<organism evidence="4 5">
    <name type="scientific">Basilea psittacipulmonis DSM 24701</name>
    <dbReference type="NCBI Taxonomy" id="1072685"/>
    <lineage>
        <taxon>Bacteria</taxon>
        <taxon>Pseudomonadati</taxon>
        <taxon>Pseudomonadota</taxon>
        <taxon>Betaproteobacteria</taxon>
        <taxon>Burkholderiales</taxon>
        <taxon>Alcaligenaceae</taxon>
        <taxon>Basilea</taxon>
    </lineage>
</organism>
<name>A0A077DC17_9BURK</name>
<dbReference type="GO" id="GO:0005829">
    <property type="term" value="C:cytosol"/>
    <property type="evidence" value="ECO:0007669"/>
    <property type="project" value="TreeGrafter"/>
</dbReference>
<evidence type="ECO:0000256" key="3">
    <source>
        <dbReference type="HAMAP-Rule" id="MF_00632"/>
    </source>
</evidence>
<dbReference type="STRING" id="1072685.IX83_02900"/>
<dbReference type="HAMAP" id="MF_00632">
    <property type="entry name" value="UPF0234"/>
    <property type="match status" value="1"/>
</dbReference>
<dbReference type="PANTHER" id="PTHR30476">
    <property type="entry name" value="UPF0234 PROTEIN YAJQ"/>
    <property type="match status" value="1"/>
</dbReference>